<reference evidence="4 5" key="1">
    <citation type="journal article" date="2007" name="Science">
        <title>Sea anemone genome reveals ancestral eumetazoan gene repertoire and genomic organization.</title>
        <authorList>
            <person name="Putnam N.H."/>
            <person name="Srivastava M."/>
            <person name="Hellsten U."/>
            <person name="Dirks B."/>
            <person name="Chapman J."/>
            <person name="Salamov A."/>
            <person name="Terry A."/>
            <person name="Shapiro H."/>
            <person name="Lindquist E."/>
            <person name="Kapitonov V.V."/>
            <person name="Jurka J."/>
            <person name="Genikhovich G."/>
            <person name="Grigoriev I.V."/>
            <person name="Lucas S.M."/>
            <person name="Steele R.E."/>
            <person name="Finnerty J.R."/>
            <person name="Technau U."/>
            <person name="Martindale M.Q."/>
            <person name="Rokhsar D.S."/>
        </authorList>
    </citation>
    <scope>NUCLEOTIDE SEQUENCE [LARGE SCALE GENOMIC DNA]</scope>
    <source>
        <strain evidence="5">CH2 X CH6</strain>
    </source>
</reference>
<dbReference type="OrthoDB" id="843225at2759"/>
<dbReference type="InterPro" id="IPR006015">
    <property type="entry name" value="Universal_stress_UspA"/>
</dbReference>
<dbReference type="PhylomeDB" id="A7S1A8"/>
<evidence type="ECO:0000313" key="5">
    <source>
        <dbReference type="Proteomes" id="UP000001593"/>
    </source>
</evidence>
<dbReference type="PRINTS" id="PR01438">
    <property type="entry name" value="UNVRSLSTRESS"/>
</dbReference>
<dbReference type="Gene3D" id="3.40.50.620">
    <property type="entry name" value="HUPs"/>
    <property type="match status" value="1"/>
</dbReference>
<name>A7S1A8_NEMVE</name>
<dbReference type="SUPFAM" id="SSF52402">
    <property type="entry name" value="Adenine nucleotide alpha hydrolases-like"/>
    <property type="match status" value="1"/>
</dbReference>
<protein>
    <recommendedName>
        <fullName evidence="3">UspA domain-containing protein</fullName>
    </recommendedName>
</protein>
<feature type="compositionally biased region" description="Pro residues" evidence="2">
    <location>
        <begin position="158"/>
        <end position="171"/>
    </location>
</feature>
<feature type="coiled-coil region" evidence="1">
    <location>
        <begin position="57"/>
        <end position="84"/>
    </location>
</feature>
<accession>A7S1A8</accession>
<organism evidence="4 5">
    <name type="scientific">Nematostella vectensis</name>
    <name type="common">Starlet sea anemone</name>
    <dbReference type="NCBI Taxonomy" id="45351"/>
    <lineage>
        <taxon>Eukaryota</taxon>
        <taxon>Metazoa</taxon>
        <taxon>Cnidaria</taxon>
        <taxon>Anthozoa</taxon>
        <taxon>Hexacorallia</taxon>
        <taxon>Actiniaria</taxon>
        <taxon>Edwardsiidae</taxon>
        <taxon>Nematostella</taxon>
    </lineage>
</organism>
<evidence type="ECO:0000313" key="4">
    <source>
        <dbReference type="EMBL" id="EDO42475.1"/>
    </source>
</evidence>
<dbReference type="PANTHER" id="PTHR46989">
    <property type="entry name" value="USP DOMAIN-CONTAINING PROTEIN"/>
    <property type="match status" value="1"/>
</dbReference>
<dbReference type="PANTHER" id="PTHR46989:SF3">
    <property type="entry name" value="USPA DOMAIN-CONTAINING PROTEIN"/>
    <property type="match status" value="1"/>
</dbReference>
<dbReference type="HOGENOM" id="CLU_049301_9_2_1"/>
<dbReference type="Pfam" id="PF00582">
    <property type="entry name" value="Usp"/>
    <property type="match status" value="1"/>
</dbReference>
<dbReference type="InParanoid" id="A7S1A8"/>
<dbReference type="InterPro" id="IPR014729">
    <property type="entry name" value="Rossmann-like_a/b/a_fold"/>
</dbReference>
<dbReference type="STRING" id="45351.A7S1A8"/>
<dbReference type="AlphaFoldDB" id="A7S1A8"/>
<keyword evidence="1" id="KW-0175">Coiled coil</keyword>
<dbReference type="CDD" id="cd23659">
    <property type="entry name" value="USP_At3g01520-like"/>
    <property type="match status" value="1"/>
</dbReference>
<evidence type="ECO:0000256" key="2">
    <source>
        <dbReference type="SAM" id="MobiDB-lite"/>
    </source>
</evidence>
<dbReference type="OMA" id="GENICKV"/>
<evidence type="ECO:0000256" key="1">
    <source>
        <dbReference type="SAM" id="Coils"/>
    </source>
</evidence>
<proteinExistence type="predicted"/>
<feature type="domain" description="UspA" evidence="3">
    <location>
        <begin position="8"/>
        <end position="151"/>
    </location>
</feature>
<evidence type="ECO:0000259" key="3">
    <source>
        <dbReference type="Pfam" id="PF00582"/>
    </source>
</evidence>
<dbReference type="InterPro" id="IPR006016">
    <property type="entry name" value="UspA"/>
</dbReference>
<dbReference type="EMBL" id="DS469564">
    <property type="protein sequence ID" value="EDO42475.1"/>
    <property type="molecule type" value="Genomic_DNA"/>
</dbReference>
<sequence length="171" mass="18976">MAKVPGKRKVLIAVDHSVHSEMAFDYYVREHYKEGDEIVICHVSELHPPALPHALATEEWKHVVEEHEEKIKRLQEKYKKRCKECKLGGKILLEGAGTSGVGHHIVLAAKKENADLIVTATRGMGVIRRTILGSVSDYILHHATVPIIVVPAKGASPRPSPQPSPVPQRKE</sequence>
<dbReference type="KEGG" id="nve:5514286"/>
<keyword evidence="5" id="KW-1185">Reference proteome</keyword>
<feature type="region of interest" description="Disordered" evidence="2">
    <location>
        <begin position="152"/>
        <end position="171"/>
    </location>
</feature>
<gene>
    <name evidence="4" type="ORF">NEMVEDRAFT_v1g242153</name>
</gene>
<dbReference type="Proteomes" id="UP000001593">
    <property type="component" value="Unassembled WGS sequence"/>
</dbReference>